<evidence type="ECO:0000313" key="1">
    <source>
        <dbReference type="EMBL" id="MFM9327864.1"/>
    </source>
</evidence>
<dbReference type="Proteomes" id="UP001631969">
    <property type="component" value="Unassembled WGS sequence"/>
</dbReference>
<gene>
    <name evidence="1" type="ORF">ACI1P1_06050</name>
</gene>
<dbReference type="EMBL" id="JBJURJ010000003">
    <property type="protein sequence ID" value="MFM9327864.1"/>
    <property type="molecule type" value="Genomic_DNA"/>
</dbReference>
<accession>A0ACC7NUZ9</accession>
<sequence>MGETGHLQNLALNICSLRKQSGLTQEALAEQLGLTFQAVSKWENFQSSPDIQLLPRLAEIFQVSVDRLFGLEKPEPAEKERSLQAVESATAAIEISLQELPWQDDGNLRVVLYKGRTLLQSDDAEAPKMVFRYEGAALNVESRVSVECGNVEGNVHAGQDIRCGEVGGGANAGRDVLCFDVQGDAGAGRDVQCSDVDGSVTAGQDVRCGNVSGDAGAGRNITCAEVGGSVSAMGHVECANVGGNITTLGTVSYTGPGGETPGRNRKTVEAARTGGTGEEAEGAVEVSEGAGEVSEEQVK</sequence>
<comment type="caution">
    <text evidence="1">The sequence shown here is derived from an EMBL/GenBank/DDBJ whole genome shotgun (WGS) entry which is preliminary data.</text>
</comment>
<organism evidence="1 2">
    <name type="scientific">Paenibacillus mesotrionivorans</name>
    <dbReference type="NCBI Taxonomy" id="3160968"/>
    <lineage>
        <taxon>Bacteria</taxon>
        <taxon>Bacillati</taxon>
        <taxon>Bacillota</taxon>
        <taxon>Bacilli</taxon>
        <taxon>Bacillales</taxon>
        <taxon>Paenibacillaceae</taxon>
        <taxon>Paenibacillus</taxon>
    </lineage>
</organism>
<proteinExistence type="predicted"/>
<protein>
    <submittedName>
        <fullName evidence="1">Helix-turn-helix domain-containing protein</fullName>
    </submittedName>
</protein>
<reference evidence="1" key="1">
    <citation type="submission" date="2024-12" db="EMBL/GenBank/DDBJ databases">
        <authorList>
            <person name="Wu N."/>
        </authorList>
    </citation>
    <scope>NUCLEOTIDE SEQUENCE</scope>
    <source>
        <strain evidence="1">P15</strain>
    </source>
</reference>
<keyword evidence="2" id="KW-1185">Reference proteome</keyword>
<name>A0ACC7NUZ9_9BACL</name>
<evidence type="ECO:0000313" key="2">
    <source>
        <dbReference type="Proteomes" id="UP001631969"/>
    </source>
</evidence>